<keyword evidence="5" id="KW-1185">Reference proteome</keyword>
<dbReference type="InParanoid" id="A0A0C3DUR2"/>
<evidence type="ECO:0000259" key="2">
    <source>
        <dbReference type="Pfam" id="PF03572"/>
    </source>
</evidence>
<dbReference type="HOGENOM" id="CLU_014251_1_1_1"/>
<protein>
    <submittedName>
        <fullName evidence="4">Uncharacterized protein</fullName>
    </submittedName>
</protein>
<dbReference type="InterPro" id="IPR005151">
    <property type="entry name" value="Tail-specific_protease"/>
</dbReference>
<accession>A0A0C3DUR2</accession>
<dbReference type="GO" id="GO:0008236">
    <property type="term" value="F:serine-type peptidase activity"/>
    <property type="evidence" value="ECO:0007669"/>
    <property type="project" value="InterPro"/>
</dbReference>
<dbReference type="InterPro" id="IPR029045">
    <property type="entry name" value="ClpP/crotonase-like_dom_sf"/>
</dbReference>
<dbReference type="InterPro" id="IPR052766">
    <property type="entry name" value="S41A_metabolite_peptidase"/>
</dbReference>
<dbReference type="GO" id="GO:0006508">
    <property type="term" value="P:proteolysis"/>
    <property type="evidence" value="ECO:0007669"/>
    <property type="project" value="InterPro"/>
</dbReference>
<feature type="domain" description="Tail specific protease" evidence="2">
    <location>
        <begin position="348"/>
        <end position="551"/>
    </location>
</feature>
<feature type="domain" description="CPAF-like PDZ" evidence="3">
    <location>
        <begin position="163"/>
        <end position="284"/>
    </location>
</feature>
<gene>
    <name evidence="4" type="ORF">OIDMADRAFT_154377</name>
</gene>
<dbReference type="Pfam" id="PF03572">
    <property type="entry name" value="Peptidase_S41"/>
    <property type="match status" value="1"/>
</dbReference>
<dbReference type="OrthoDB" id="27214at2759"/>
<dbReference type="InterPro" id="IPR056186">
    <property type="entry name" value="PDZ_CPAF-rel"/>
</dbReference>
<reference evidence="5" key="2">
    <citation type="submission" date="2015-01" db="EMBL/GenBank/DDBJ databases">
        <title>Evolutionary Origins and Diversification of the Mycorrhizal Mutualists.</title>
        <authorList>
            <consortium name="DOE Joint Genome Institute"/>
            <consortium name="Mycorrhizal Genomics Consortium"/>
            <person name="Kohler A."/>
            <person name="Kuo A."/>
            <person name="Nagy L.G."/>
            <person name="Floudas D."/>
            <person name="Copeland A."/>
            <person name="Barry K.W."/>
            <person name="Cichocki N."/>
            <person name="Veneault-Fourrey C."/>
            <person name="LaButti K."/>
            <person name="Lindquist E.A."/>
            <person name="Lipzen A."/>
            <person name="Lundell T."/>
            <person name="Morin E."/>
            <person name="Murat C."/>
            <person name="Riley R."/>
            <person name="Ohm R."/>
            <person name="Sun H."/>
            <person name="Tunlid A."/>
            <person name="Henrissat B."/>
            <person name="Grigoriev I.V."/>
            <person name="Hibbett D.S."/>
            <person name="Martin F."/>
        </authorList>
    </citation>
    <scope>NUCLEOTIDE SEQUENCE [LARGE SCALE GENOMIC DNA]</scope>
    <source>
        <strain evidence="5">Zn</strain>
    </source>
</reference>
<dbReference type="SUPFAM" id="SSF52096">
    <property type="entry name" value="ClpP/crotonase"/>
    <property type="match status" value="1"/>
</dbReference>
<proteinExistence type="predicted"/>
<dbReference type="STRING" id="913774.A0A0C3DUR2"/>
<dbReference type="AlphaFoldDB" id="A0A0C3DUR2"/>
<feature type="chain" id="PRO_5002173969" evidence="1">
    <location>
        <begin position="21"/>
        <end position="739"/>
    </location>
</feature>
<dbReference type="EMBL" id="KN832871">
    <property type="protein sequence ID" value="KIN05838.1"/>
    <property type="molecule type" value="Genomic_DNA"/>
</dbReference>
<sequence>MILESSVALLALAAPALVDASGNKQHPTSTFSASSGACATVSASWASQKAVSPSATPTVAASLAHDCLNSVPLGASEALELVESIRPYLEFQSDIADLKNPPATYFYPPFDIFAKYDSIKGNIQKNLYENEYAFQQDLYQLFAPAHDGHYIMYPDLLTKAFDWGRQKALVSISSDGAEIPEIYIYEDVTSSPTTASVVKLINGIDASTYVANWAYTASFNQDADAAYNTMFYKKAFEAGGIGNGYFSINGRVRFIYPGPSTNFTFANGTVLEIDNIAHVKGDFTGVTDGPSFYKVFCNSTSADSLAESKKALGSSTSPIIAPGYPAPVITTNDSIVSGYYLDGEGYDDVAVISLLAFESESPVEFQMVAQNFFADAVAAGKKKLVIDLSANGGGYILQGFDLFRQLFPHIIQEDYTRFRESKYFLDIAEVLSDAIPADYNPDTASVQIIEDYEVFFNYRYDYNFTEQPFETFEDKFAPRKYKGDSYTQLIRWNFNDPLTTSNSTYGFGTDVTGYGSRVNFTQPFAAEDIIMLYDGYCASTCTIFSELMRIQAGVKSIAMGGRPNRNPIQGVGGIKGAQILGFGDVQNEAQQAIAQTTDARKIATLSELTGLPVARSLSTGLNVRDNILPDHVEDGLPAQYVVEEADCRLFYTLDMVNDVQALWKSAADAAWNDAKCVAGKGLGEGNEVANTSRRSNIKRKSTFEVNREMAGRREIFRRMEKARGVDPQFRLKYGGKAID</sequence>
<name>A0A0C3DUR2_OIDMZ</name>
<keyword evidence="1" id="KW-0732">Signal</keyword>
<evidence type="ECO:0000313" key="4">
    <source>
        <dbReference type="EMBL" id="KIN05838.1"/>
    </source>
</evidence>
<dbReference type="PANTHER" id="PTHR37049">
    <property type="entry name" value="PEPTIDASE S41 FAMILY PROTEIN"/>
    <property type="match status" value="1"/>
</dbReference>
<organism evidence="4 5">
    <name type="scientific">Oidiodendron maius (strain Zn)</name>
    <dbReference type="NCBI Taxonomy" id="913774"/>
    <lineage>
        <taxon>Eukaryota</taxon>
        <taxon>Fungi</taxon>
        <taxon>Dikarya</taxon>
        <taxon>Ascomycota</taxon>
        <taxon>Pezizomycotina</taxon>
        <taxon>Leotiomycetes</taxon>
        <taxon>Leotiomycetes incertae sedis</taxon>
        <taxon>Myxotrichaceae</taxon>
        <taxon>Oidiodendron</taxon>
    </lineage>
</organism>
<dbReference type="Gene3D" id="3.90.226.10">
    <property type="entry name" value="2-enoyl-CoA Hydratase, Chain A, domain 1"/>
    <property type="match status" value="1"/>
</dbReference>
<dbReference type="PANTHER" id="PTHR37049:SF4">
    <property type="entry name" value="RHODANESE DOMAIN-CONTAINING PROTEIN"/>
    <property type="match status" value="1"/>
</dbReference>
<feature type="signal peptide" evidence="1">
    <location>
        <begin position="1"/>
        <end position="20"/>
    </location>
</feature>
<dbReference type="Proteomes" id="UP000054321">
    <property type="component" value="Unassembled WGS sequence"/>
</dbReference>
<evidence type="ECO:0000256" key="1">
    <source>
        <dbReference type="SAM" id="SignalP"/>
    </source>
</evidence>
<reference evidence="4 5" key="1">
    <citation type="submission" date="2014-04" db="EMBL/GenBank/DDBJ databases">
        <authorList>
            <consortium name="DOE Joint Genome Institute"/>
            <person name="Kuo A."/>
            <person name="Martino E."/>
            <person name="Perotto S."/>
            <person name="Kohler A."/>
            <person name="Nagy L.G."/>
            <person name="Floudas D."/>
            <person name="Copeland A."/>
            <person name="Barry K.W."/>
            <person name="Cichocki N."/>
            <person name="Veneault-Fourrey C."/>
            <person name="LaButti K."/>
            <person name="Lindquist E.A."/>
            <person name="Lipzen A."/>
            <person name="Lundell T."/>
            <person name="Morin E."/>
            <person name="Murat C."/>
            <person name="Sun H."/>
            <person name="Tunlid A."/>
            <person name="Henrissat B."/>
            <person name="Grigoriev I.V."/>
            <person name="Hibbett D.S."/>
            <person name="Martin F."/>
            <person name="Nordberg H.P."/>
            <person name="Cantor M.N."/>
            <person name="Hua S.X."/>
        </authorList>
    </citation>
    <scope>NUCLEOTIDE SEQUENCE [LARGE SCALE GENOMIC DNA]</scope>
    <source>
        <strain evidence="4 5">Zn</strain>
    </source>
</reference>
<dbReference type="Pfam" id="PF23658">
    <property type="entry name" value="PDZ_CPAF_rel"/>
    <property type="match status" value="1"/>
</dbReference>
<evidence type="ECO:0000313" key="5">
    <source>
        <dbReference type="Proteomes" id="UP000054321"/>
    </source>
</evidence>
<evidence type="ECO:0000259" key="3">
    <source>
        <dbReference type="Pfam" id="PF23658"/>
    </source>
</evidence>